<keyword evidence="2" id="KW-0106">Calcium</keyword>
<sequence>MSKKLLVLYYFFVDPKIQISAMAETLGLDCLVNLDSVMIYQKVDYGEVFLGFSSNRRYAIKSSPKDQPILYAVQDNGFWTREFGSKYNMTIRVINASKKDLMVVSKAKHHECCEGPKLDVFVPPGNKIGWVRYHEGCCWDHMEIHDPKEALLYKVIPYSSFKDNKFKIEDRNHKVVGKILKKYAGFFQEVFTNADNFKVEFKDADIRTKALFLATVFYIDAIFHE</sequence>
<dbReference type="InterPro" id="IPR005552">
    <property type="entry name" value="Scramblase"/>
</dbReference>
<gene>
    <name evidence="4" type="primary">LOC108012647</name>
</gene>
<name>A0AB39ZDE6_DROSZ</name>
<dbReference type="PANTHER" id="PTHR23248">
    <property type="entry name" value="PHOSPHOLIPID SCRAMBLASE-RELATED"/>
    <property type="match status" value="1"/>
</dbReference>
<dbReference type="GO" id="GO:0017128">
    <property type="term" value="F:phospholipid scramblase activity"/>
    <property type="evidence" value="ECO:0007669"/>
    <property type="project" value="InterPro"/>
</dbReference>
<reference evidence="4" key="1">
    <citation type="submission" date="2025-08" db="UniProtKB">
        <authorList>
            <consortium name="RefSeq"/>
        </authorList>
    </citation>
    <scope>IDENTIFICATION</scope>
</reference>
<dbReference type="Pfam" id="PF03803">
    <property type="entry name" value="Scramblase"/>
    <property type="match status" value="1"/>
</dbReference>
<dbReference type="Proteomes" id="UP001652628">
    <property type="component" value="Chromosome 3"/>
</dbReference>
<keyword evidence="2" id="KW-0564">Palmitate</keyword>
<evidence type="ECO:0000256" key="1">
    <source>
        <dbReference type="ARBA" id="ARBA00005350"/>
    </source>
</evidence>
<dbReference type="GeneID" id="108012647"/>
<accession>A0AB39ZDE6</accession>
<comment type="similarity">
    <text evidence="1 2">Belongs to the phospholipid scramblase family.</text>
</comment>
<evidence type="ECO:0000313" key="3">
    <source>
        <dbReference type="Proteomes" id="UP001652628"/>
    </source>
</evidence>
<dbReference type="PANTHER" id="PTHR23248:SF9">
    <property type="entry name" value="PHOSPHOLIPID SCRAMBLASE"/>
    <property type="match status" value="1"/>
</dbReference>
<comment type="cofactor">
    <cofactor evidence="2">
        <name>Ca(2+)</name>
        <dbReference type="ChEBI" id="CHEBI:29108"/>
    </cofactor>
</comment>
<organism evidence="3 4">
    <name type="scientific">Drosophila suzukii</name>
    <name type="common">Spotted-wing drosophila fruit fly</name>
    <dbReference type="NCBI Taxonomy" id="28584"/>
    <lineage>
        <taxon>Eukaryota</taxon>
        <taxon>Metazoa</taxon>
        <taxon>Ecdysozoa</taxon>
        <taxon>Arthropoda</taxon>
        <taxon>Hexapoda</taxon>
        <taxon>Insecta</taxon>
        <taxon>Pterygota</taxon>
        <taxon>Neoptera</taxon>
        <taxon>Endopterygota</taxon>
        <taxon>Diptera</taxon>
        <taxon>Brachycera</taxon>
        <taxon>Muscomorpha</taxon>
        <taxon>Ephydroidea</taxon>
        <taxon>Drosophilidae</taxon>
        <taxon>Drosophila</taxon>
        <taxon>Sophophora</taxon>
    </lineage>
</organism>
<comment type="function">
    <text evidence="2">May mediate accelerated ATP-independent bidirectional transbilayer migration of phospholipids upon binding calcium ions that results in a loss of phospholipid asymmetry in the plasma membrane.</text>
</comment>
<keyword evidence="3" id="KW-1185">Reference proteome</keyword>
<protein>
    <recommendedName>
        <fullName evidence="2">Phospholipid scramblase</fullName>
    </recommendedName>
</protein>
<evidence type="ECO:0000313" key="4">
    <source>
        <dbReference type="RefSeq" id="XP_016933562.3"/>
    </source>
</evidence>
<evidence type="ECO:0000256" key="2">
    <source>
        <dbReference type="RuleBase" id="RU363116"/>
    </source>
</evidence>
<dbReference type="GO" id="GO:0005886">
    <property type="term" value="C:plasma membrane"/>
    <property type="evidence" value="ECO:0007669"/>
    <property type="project" value="TreeGrafter"/>
</dbReference>
<keyword evidence="2" id="KW-0449">Lipoprotein</keyword>
<dbReference type="RefSeq" id="XP_016933562.3">
    <property type="nucleotide sequence ID" value="XM_017078073.4"/>
</dbReference>
<proteinExistence type="inferred from homology"/>
<dbReference type="AlphaFoldDB" id="A0AB39ZDE6"/>